<feature type="region of interest" description="Disordered" evidence="1">
    <location>
        <begin position="1"/>
        <end position="29"/>
    </location>
</feature>
<reference evidence="2 3" key="1">
    <citation type="journal article" date="2019" name="Nat. Ecol. Evol.">
        <title>Megaphylogeny resolves global patterns of mushroom evolution.</title>
        <authorList>
            <person name="Varga T."/>
            <person name="Krizsan K."/>
            <person name="Foldi C."/>
            <person name="Dima B."/>
            <person name="Sanchez-Garcia M."/>
            <person name="Sanchez-Ramirez S."/>
            <person name="Szollosi G.J."/>
            <person name="Szarkandi J.G."/>
            <person name="Papp V."/>
            <person name="Albert L."/>
            <person name="Andreopoulos W."/>
            <person name="Angelini C."/>
            <person name="Antonin V."/>
            <person name="Barry K.W."/>
            <person name="Bougher N.L."/>
            <person name="Buchanan P."/>
            <person name="Buyck B."/>
            <person name="Bense V."/>
            <person name="Catcheside P."/>
            <person name="Chovatia M."/>
            <person name="Cooper J."/>
            <person name="Damon W."/>
            <person name="Desjardin D."/>
            <person name="Finy P."/>
            <person name="Geml J."/>
            <person name="Haridas S."/>
            <person name="Hughes K."/>
            <person name="Justo A."/>
            <person name="Karasinski D."/>
            <person name="Kautmanova I."/>
            <person name="Kiss B."/>
            <person name="Kocsube S."/>
            <person name="Kotiranta H."/>
            <person name="LaButti K.M."/>
            <person name="Lechner B.E."/>
            <person name="Liimatainen K."/>
            <person name="Lipzen A."/>
            <person name="Lukacs Z."/>
            <person name="Mihaltcheva S."/>
            <person name="Morgado L.N."/>
            <person name="Niskanen T."/>
            <person name="Noordeloos M.E."/>
            <person name="Ohm R.A."/>
            <person name="Ortiz-Santana B."/>
            <person name="Ovrebo C."/>
            <person name="Racz N."/>
            <person name="Riley R."/>
            <person name="Savchenko A."/>
            <person name="Shiryaev A."/>
            <person name="Soop K."/>
            <person name="Spirin V."/>
            <person name="Szebenyi C."/>
            <person name="Tomsovsky M."/>
            <person name="Tulloss R.E."/>
            <person name="Uehling J."/>
            <person name="Grigoriev I.V."/>
            <person name="Vagvolgyi C."/>
            <person name="Papp T."/>
            <person name="Martin F.M."/>
            <person name="Miettinen O."/>
            <person name="Hibbett D.S."/>
            <person name="Nagy L.G."/>
        </authorList>
    </citation>
    <scope>NUCLEOTIDE SEQUENCE [LARGE SCALE GENOMIC DNA]</scope>
    <source>
        <strain evidence="2 3">CBS 962.96</strain>
    </source>
</reference>
<proteinExistence type="predicted"/>
<dbReference type="Proteomes" id="UP000297245">
    <property type="component" value="Unassembled WGS sequence"/>
</dbReference>
<dbReference type="CDD" id="cd02883">
    <property type="entry name" value="NUDIX_Hydrolase"/>
    <property type="match status" value="1"/>
</dbReference>
<feature type="compositionally biased region" description="Polar residues" evidence="1">
    <location>
        <begin position="1"/>
        <end position="14"/>
    </location>
</feature>
<keyword evidence="3" id="KW-1185">Reference proteome</keyword>
<organism evidence="2 3">
    <name type="scientific">Dendrothele bispora (strain CBS 962.96)</name>
    <dbReference type="NCBI Taxonomy" id="1314807"/>
    <lineage>
        <taxon>Eukaryota</taxon>
        <taxon>Fungi</taxon>
        <taxon>Dikarya</taxon>
        <taxon>Basidiomycota</taxon>
        <taxon>Agaricomycotina</taxon>
        <taxon>Agaricomycetes</taxon>
        <taxon>Agaricomycetidae</taxon>
        <taxon>Agaricales</taxon>
        <taxon>Agaricales incertae sedis</taxon>
        <taxon>Dendrothele</taxon>
    </lineage>
</organism>
<dbReference type="AlphaFoldDB" id="A0A4S8KIF7"/>
<evidence type="ECO:0000313" key="2">
    <source>
        <dbReference type="EMBL" id="THU75197.1"/>
    </source>
</evidence>
<sequence>MSRTQTGAIRTSTKAGGAKPTKDQVPRPSASLVIINDKDEVLMVQRTMQASASFLAVTTTSNRIRP</sequence>
<evidence type="ECO:0000256" key="1">
    <source>
        <dbReference type="SAM" id="MobiDB-lite"/>
    </source>
</evidence>
<dbReference type="EMBL" id="ML182690">
    <property type="protein sequence ID" value="THU75197.1"/>
    <property type="molecule type" value="Genomic_DNA"/>
</dbReference>
<gene>
    <name evidence="2" type="ORF">K435DRAFT_881391</name>
</gene>
<protein>
    <submittedName>
        <fullName evidence="2">Uncharacterized protein</fullName>
    </submittedName>
</protein>
<name>A0A4S8KIF7_DENBC</name>
<evidence type="ECO:0000313" key="3">
    <source>
        <dbReference type="Proteomes" id="UP000297245"/>
    </source>
</evidence>
<accession>A0A4S8KIF7</accession>